<evidence type="ECO:0008006" key="3">
    <source>
        <dbReference type="Google" id="ProtNLM"/>
    </source>
</evidence>
<organism evidence="1 2">
    <name type="scientific">Rubroshorea leprosula</name>
    <dbReference type="NCBI Taxonomy" id="152421"/>
    <lineage>
        <taxon>Eukaryota</taxon>
        <taxon>Viridiplantae</taxon>
        <taxon>Streptophyta</taxon>
        <taxon>Embryophyta</taxon>
        <taxon>Tracheophyta</taxon>
        <taxon>Spermatophyta</taxon>
        <taxon>Magnoliopsida</taxon>
        <taxon>eudicotyledons</taxon>
        <taxon>Gunneridae</taxon>
        <taxon>Pentapetalae</taxon>
        <taxon>rosids</taxon>
        <taxon>malvids</taxon>
        <taxon>Malvales</taxon>
        <taxon>Dipterocarpaceae</taxon>
        <taxon>Rubroshorea</taxon>
    </lineage>
</organism>
<proteinExistence type="predicted"/>
<name>A0AAV5J3I5_9ROSI</name>
<dbReference type="PANTHER" id="PTHR47952">
    <property type="entry name" value="TRYPTAMINE 5-HYDROXYLASE"/>
    <property type="match status" value="1"/>
</dbReference>
<evidence type="ECO:0000313" key="2">
    <source>
        <dbReference type="Proteomes" id="UP001054252"/>
    </source>
</evidence>
<dbReference type="Proteomes" id="UP001054252">
    <property type="component" value="Unassembled WGS sequence"/>
</dbReference>
<accession>A0AAV5J3I5</accession>
<reference evidence="1 2" key="1">
    <citation type="journal article" date="2021" name="Commun. Biol.">
        <title>The genome of Shorea leprosula (Dipterocarpaceae) highlights the ecological relevance of drought in aseasonal tropical rainforests.</title>
        <authorList>
            <person name="Ng K.K.S."/>
            <person name="Kobayashi M.J."/>
            <person name="Fawcett J.A."/>
            <person name="Hatakeyama M."/>
            <person name="Paape T."/>
            <person name="Ng C.H."/>
            <person name="Ang C.C."/>
            <person name="Tnah L.H."/>
            <person name="Lee C.T."/>
            <person name="Nishiyama T."/>
            <person name="Sese J."/>
            <person name="O'Brien M.J."/>
            <person name="Copetti D."/>
            <person name="Mohd Noor M.I."/>
            <person name="Ong R.C."/>
            <person name="Putra M."/>
            <person name="Sireger I.Z."/>
            <person name="Indrioko S."/>
            <person name="Kosugi Y."/>
            <person name="Izuno A."/>
            <person name="Isagi Y."/>
            <person name="Lee S.L."/>
            <person name="Shimizu K.K."/>
        </authorList>
    </citation>
    <scope>NUCLEOTIDE SEQUENCE [LARGE SCALE GENOMIC DNA]</scope>
    <source>
        <strain evidence="1">214</strain>
    </source>
</reference>
<dbReference type="EMBL" id="BPVZ01000022">
    <property type="protein sequence ID" value="GKV04613.1"/>
    <property type="molecule type" value="Genomic_DNA"/>
</dbReference>
<protein>
    <recommendedName>
        <fullName evidence="3">Cytochrome P450</fullName>
    </recommendedName>
</protein>
<gene>
    <name evidence="1" type="ORF">SLEP1_g16756</name>
</gene>
<evidence type="ECO:0000313" key="1">
    <source>
        <dbReference type="EMBL" id="GKV04613.1"/>
    </source>
</evidence>
<dbReference type="PANTHER" id="PTHR47952:SF3">
    <property type="entry name" value="CYTOCHROME P450 71B3-LIKE"/>
    <property type="match status" value="1"/>
</dbReference>
<sequence length="56" mass="6285">MGAATVELALANLLYKFDWKMPAGMKEDDLDFDTTPGITVHRKNALCLLVREFKGE</sequence>
<dbReference type="AlphaFoldDB" id="A0AAV5J3I5"/>
<keyword evidence="2" id="KW-1185">Reference proteome</keyword>
<comment type="caution">
    <text evidence="1">The sequence shown here is derived from an EMBL/GenBank/DDBJ whole genome shotgun (WGS) entry which is preliminary data.</text>
</comment>